<reference evidence="2 3" key="1">
    <citation type="submission" date="2021-06" db="EMBL/GenBank/DDBJ databases">
        <title>Caerostris extrusa draft genome.</title>
        <authorList>
            <person name="Kono N."/>
            <person name="Arakawa K."/>
        </authorList>
    </citation>
    <scope>NUCLEOTIDE SEQUENCE [LARGE SCALE GENOMIC DNA]</scope>
</reference>
<evidence type="ECO:0000256" key="1">
    <source>
        <dbReference type="SAM" id="MobiDB-lite"/>
    </source>
</evidence>
<name>A0AAV4QAQ3_CAEEX</name>
<protein>
    <submittedName>
        <fullName evidence="2">Uncharacterized protein</fullName>
    </submittedName>
</protein>
<gene>
    <name evidence="2" type="ORF">CEXT_94001</name>
</gene>
<feature type="region of interest" description="Disordered" evidence="1">
    <location>
        <begin position="37"/>
        <end position="77"/>
    </location>
</feature>
<keyword evidence="3" id="KW-1185">Reference proteome</keyword>
<dbReference type="Proteomes" id="UP001054945">
    <property type="component" value="Unassembled WGS sequence"/>
</dbReference>
<comment type="caution">
    <text evidence="2">The sequence shown here is derived from an EMBL/GenBank/DDBJ whole genome shotgun (WGS) entry which is preliminary data.</text>
</comment>
<accession>A0AAV4QAQ3</accession>
<proteinExistence type="predicted"/>
<dbReference type="EMBL" id="BPLR01005812">
    <property type="protein sequence ID" value="GIY05156.1"/>
    <property type="molecule type" value="Genomic_DNA"/>
</dbReference>
<sequence>MSVDSSVGQRTISPRFHKGFHRGTECKVLTLCRLSDSAKQPSTTGSGSSDSAKRPSTVQNCDACPCDSSCSQRPLSREESTYFYRAFCRPPRDPPLVFVDRYTLDKIRVGFISEQPGNIGRSKIDGSISEQ</sequence>
<dbReference type="AlphaFoldDB" id="A0AAV4QAQ3"/>
<organism evidence="2 3">
    <name type="scientific">Caerostris extrusa</name>
    <name type="common">Bark spider</name>
    <name type="synonym">Caerostris bankana</name>
    <dbReference type="NCBI Taxonomy" id="172846"/>
    <lineage>
        <taxon>Eukaryota</taxon>
        <taxon>Metazoa</taxon>
        <taxon>Ecdysozoa</taxon>
        <taxon>Arthropoda</taxon>
        <taxon>Chelicerata</taxon>
        <taxon>Arachnida</taxon>
        <taxon>Araneae</taxon>
        <taxon>Araneomorphae</taxon>
        <taxon>Entelegynae</taxon>
        <taxon>Araneoidea</taxon>
        <taxon>Araneidae</taxon>
        <taxon>Caerostris</taxon>
    </lineage>
</organism>
<evidence type="ECO:0000313" key="2">
    <source>
        <dbReference type="EMBL" id="GIY05156.1"/>
    </source>
</evidence>
<feature type="compositionally biased region" description="Polar residues" evidence="1">
    <location>
        <begin position="37"/>
        <end position="60"/>
    </location>
</feature>
<evidence type="ECO:0000313" key="3">
    <source>
        <dbReference type="Proteomes" id="UP001054945"/>
    </source>
</evidence>